<evidence type="ECO:0000313" key="1">
    <source>
        <dbReference type="EMBL" id="MCW3781359.1"/>
    </source>
</evidence>
<reference evidence="1 2" key="1">
    <citation type="submission" date="2022-10" db="EMBL/GenBank/DDBJ databases">
        <title>Defluviimonas sp. CAU 1641 isolated from mud.</title>
        <authorList>
            <person name="Kim W."/>
        </authorList>
    </citation>
    <scope>NUCLEOTIDE SEQUENCE [LARGE SCALE GENOMIC DNA]</scope>
    <source>
        <strain evidence="1 2">CAU 1641</strain>
    </source>
</reference>
<evidence type="ECO:0000313" key="2">
    <source>
        <dbReference type="Proteomes" id="UP001207582"/>
    </source>
</evidence>
<evidence type="ECO:0008006" key="3">
    <source>
        <dbReference type="Google" id="ProtNLM"/>
    </source>
</evidence>
<dbReference type="Proteomes" id="UP001207582">
    <property type="component" value="Unassembled WGS sequence"/>
</dbReference>
<protein>
    <recommendedName>
        <fullName evidence="3">CRISPR-associated protein Cas2</fullName>
    </recommendedName>
</protein>
<gene>
    <name evidence="1" type="ORF">OM960_07115</name>
</gene>
<accession>A0ABT3J1R3</accession>
<proteinExistence type="predicted"/>
<keyword evidence="2" id="KW-1185">Reference proteome</keyword>
<organism evidence="1 2">
    <name type="scientific">Defluviimonas salinarum</name>
    <dbReference type="NCBI Taxonomy" id="2992147"/>
    <lineage>
        <taxon>Bacteria</taxon>
        <taxon>Pseudomonadati</taxon>
        <taxon>Pseudomonadota</taxon>
        <taxon>Alphaproteobacteria</taxon>
        <taxon>Rhodobacterales</taxon>
        <taxon>Paracoccaceae</taxon>
        <taxon>Albidovulum</taxon>
    </lineage>
</organism>
<dbReference type="RefSeq" id="WP_264771502.1">
    <property type="nucleotide sequence ID" value="NZ_JAPDOG010000005.1"/>
</dbReference>
<comment type="caution">
    <text evidence="1">The sequence shown here is derived from an EMBL/GenBank/DDBJ whole genome shotgun (WGS) entry which is preliminary data.</text>
</comment>
<sequence length="89" mass="10105">MSTLMVTYDLLNQGQNYDCLIKKIKAYPGWCHLQQSVWLISTSNNCVQVRDNLSSCLDANDKLFVAKLQGEAAWRGHSGEITKWIKENA</sequence>
<dbReference type="EMBL" id="JAPDOG010000005">
    <property type="protein sequence ID" value="MCW3781359.1"/>
    <property type="molecule type" value="Genomic_DNA"/>
</dbReference>
<name>A0ABT3J1R3_9RHOB</name>